<proteinExistence type="predicted"/>
<keyword evidence="1" id="KW-1133">Transmembrane helix</keyword>
<evidence type="ECO:0000256" key="2">
    <source>
        <dbReference type="SAM" id="SignalP"/>
    </source>
</evidence>
<organism evidence="4 5">
    <name type="scientific">Diploscapter pachys</name>
    <dbReference type="NCBI Taxonomy" id="2018661"/>
    <lineage>
        <taxon>Eukaryota</taxon>
        <taxon>Metazoa</taxon>
        <taxon>Ecdysozoa</taxon>
        <taxon>Nematoda</taxon>
        <taxon>Chromadorea</taxon>
        <taxon>Rhabditida</taxon>
        <taxon>Rhabditina</taxon>
        <taxon>Rhabditomorpha</taxon>
        <taxon>Rhabditoidea</taxon>
        <taxon>Rhabditidae</taxon>
        <taxon>Diploscapter</taxon>
    </lineage>
</organism>
<feature type="transmembrane region" description="Helical" evidence="1">
    <location>
        <begin position="626"/>
        <end position="646"/>
    </location>
</feature>
<name>A0A2A2L1Z7_9BILA</name>
<keyword evidence="5" id="KW-1185">Reference proteome</keyword>
<dbReference type="InterPro" id="IPR020864">
    <property type="entry name" value="MACPF"/>
</dbReference>
<protein>
    <recommendedName>
        <fullName evidence="3">MACPF domain-containing protein</fullName>
    </recommendedName>
</protein>
<dbReference type="EMBL" id="LIAE01007306">
    <property type="protein sequence ID" value="PAV80175.1"/>
    <property type="molecule type" value="Genomic_DNA"/>
</dbReference>
<evidence type="ECO:0000259" key="3">
    <source>
        <dbReference type="Pfam" id="PF01823"/>
    </source>
</evidence>
<evidence type="ECO:0000256" key="1">
    <source>
        <dbReference type="SAM" id="Phobius"/>
    </source>
</evidence>
<evidence type="ECO:0000313" key="4">
    <source>
        <dbReference type="EMBL" id="PAV80175.1"/>
    </source>
</evidence>
<keyword evidence="2" id="KW-0732">Signal</keyword>
<dbReference type="Pfam" id="PF01823">
    <property type="entry name" value="MACPF"/>
    <property type="match status" value="1"/>
</dbReference>
<keyword evidence="1" id="KW-0812">Transmembrane</keyword>
<reference evidence="4 5" key="1">
    <citation type="journal article" date="2017" name="Curr. Biol.">
        <title>Genome architecture and evolution of a unichromosomal asexual nematode.</title>
        <authorList>
            <person name="Fradin H."/>
            <person name="Zegar C."/>
            <person name="Gutwein M."/>
            <person name="Lucas J."/>
            <person name="Kovtun M."/>
            <person name="Corcoran D."/>
            <person name="Baugh L.R."/>
            <person name="Kiontke K."/>
            <person name="Gunsalus K."/>
            <person name="Fitch D.H."/>
            <person name="Piano F."/>
        </authorList>
    </citation>
    <scope>NUCLEOTIDE SEQUENCE [LARGE SCALE GENOMIC DNA]</scope>
    <source>
        <strain evidence="4">PF1309</strain>
    </source>
</reference>
<dbReference type="AlphaFoldDB" id="A0A2A2L1Z7"/>
<dbReference type="OrthoDB" id="5950457at2759"/>
<feature type="signal peptide" evidence="2">
    <location>
        <begin position="1"/>
        <end position="21"/>
    </location>
</feature>
<feature type="chain" id="PRO_5012561930" description="MACPF domain-containing protein" evidence="2">
    <location>
        <begin position="22"/>
        <end position="650"/>
    </location>
</feature>
<dbReference type="Proteomes" id="UP000218231">
    <property type="component" value="Unassembled WGS sequence"/>
</dbReference>
<comment type="caution">
    <text evidence="4">The sequence shown here is derived from an EMBL/GenBank/DDBJ whole genome shotgun (WGS) entry which is preliminary data.</text>
</comment>
<evidence type="ECO:0000313" key="5">
    <source>
        <dbReference type="Proteomes" id="UP000218231"/>
    </source>
</evidence>
<accession>A0A2A2L1Z7</accession>
<gene>
    <name evidence="4" type="ORF">WR25_08693</name>
</gene>
<sequence length="650" mass="73223">MIITWKSFLLICCLAILSVDSRKRRTAQDCNSPESHHKSISGFVGYGWDALQSKHTYPILSLNFSLCQKTGDGKYLVPHGIRAAKIESQHVQKRASEFDNLNAVLQDRQNSIAPGIDIPVLGPVSIGGSFSASFIDIKQTMTRRKTGLKSFKFIRESYELAAMDGEVPILNAFNENILEIAEAISSNLSLRADYLTQRMVMQYGTHIITKATLGAMLERLDYTKLSEENTNTTDEVGAGVKLKLGAVVPMVDEVGLELGLGRKGLDGTFGKSLNETKTHDEIRIGTFTFKEQVKNELYDFDVQEVAGLRYNVKSLSEIITRSAFPSLDAAIIEEIRENLNNAVAAYYNANTINGCMNPKATNFNFQANLEDGSCKFPAKPPLFGGFYRECSYEGGREKIDTLHEKVLLKMQQLFVKTEKKRCHHYHIHHMVTKQFSCPQGFNAILLHSYTFVHKVDSYSQTEDGDDPVIQESRYKLNTYWCQRDASSPSAFDANRMLFGGFYRIPGIDPLSDKGNSMMHSEYRCPSHFKSFHFLGDTFICISPNYRNEQAFEVELGGIYSCQSSLDDQICPSGYESKFLVAIDDCKIHNCTLINSMNIDLSPQKIKLPPYFQYDFSVPLEKKDSSFHQFITILIFISICLISLNIFDCAN</sequence>
<keyword evidence="1" id="KW-0472">Membrane</keyword>
<feature type="domain" description="MACPF" evidence="3">
    <location>
        <begin position="138"/>
        <end position="244"/>
    </location>
</feature>